<evidence type="ECO:0008006" key="3">
    <source>
        <dbReference type="Google" id="ProtNLM"/>
    </source>
</evidence>
<dbReference type="VEuPathDB" id="PlasmoDB:PVP01_0004800"/>
<dbReference type="VEuPathDB" id="PlasmoDB:PVW1_140082800"/>
<reference evidence="1 2" key="1">
    <citation type="submission" date="2016-07" db="EMBL/GenBank/DDBJ databases">
        <authorList>
            <consortium name="Pathogen Informatics"/>
        </authorList>
    </citation>
    <scope>NUCLEOTIDE SEQUENCE [LARGE SCALE GENOMIC DNA]</scope>
</reference>
<proteinExistence type="predicted"/>
<accession>A0A1G4E3L7</accession>
<dbReference type="Proteomes" id="UP000305196">
    <property type="component" value="Unassembled WGS sequence"/>
</dbReference>
<dbReference type="EMBL" id="FLYI01000015">
    <property type="protein sequence ID" value="SCA81709.1"/>
    <property type="molecule type" value="Genomic_DNA"/>
</dbReference>
<evidence type="ECO:0000313" key="2">
    <source>
        <dbReference type="Proteomes" id="UP000305196"/>
    </source>
</evidence>
<organism evidence="1 2">
    <name type="scientific">Plasmodium vivax</name>
    <name type="common">malaria parasite P. vivax</name>
    <dbReference type="NCBI Taxonomy" id="5855"/>
    <lineage>
        <taxon>Eukaryota</taxon>
        <taxon>Sar</taxon>
        <taxon>Alveolata</taxon>
        <taxon>Apicomplexa</taxon>
        <taxon>Aconoidasida</taxon>
        <taxon>Haemosporida</taxon>
        <taxon>Plasmodiidae</taxon>
        <taxon>Plasmodium</taxon>
        <taxon>Plasmodium (Plasmodium)</taxon>
    </lineage>
</organism>
<protein>
    <recommendedName>
        <fullName evidence="3">VIR protein</fullName>
    </recommendedName>
</protein>
<dbReference type="VEuPathDB" id="PlasmoDB:PVPAM_010007200"/>
<dbReference type="Pfam" id="PF05795">
    <property type="entry name" value="Plasmodium_Vir"/>
    <property type="match status" value="1"/>
</dbReference>
<dbReference type="AlphaFoldDB" id="A0A1G4E3L7"/>
<dbReference type="InterPro" id="IPR008780">
    <property type="entry name" value="Plasmodium_Vir"/>
</dbReference>
<evidence type="ECO:0000313" key="1">
    <source>
        <dbReference type="EMBL" id="SCA81709.1"/>
    </source>
</evidence>
<sequence>MSEELYISASSFSTYEEIINKDNDDINVVINKPCDFSKLGECCKNKDFLRNCLIADKYLNYLESGKTLLNIEEACKYFSYWIYKEMLLDKEYSNSVSEVYEIITKNKDVHICKEYVEDIIPPTFSNIKKLIGLYENLMKILTGIKDIDCDQAKICIDMYKGFEERPEKSANTIATAAITAISFASVMTYKFTPLGSWVRHRFSGNKNLKNKLEKEFTASQNSSELQDMEYRVPYNSS</sequence>
<gene>
    <name evidence="1" type="ORF">PVC01_000018600</name>
</gene>
<name>A0A1G4E3L7_PLAVI</name>